<sequence length="82" mass="8720">MSVFIDLAENRPPGDGAGGRQANISYEDVTEGGSLATYEYDLLPSGALRVLRTGKGEAAAVDTVYAPGMWFRVSGRWHGGTE</sequence>
<organism evidence="2 3">
    <name type="scientific">Yinghuangia aomiensis</name>
    <dbReference type="NCBI Taxonomy" id="676205"/>
    <lineage>
        <taxon>Bacteria</taxon>
        <taxon>Bacillati</taxon>
        <taxon>Actinomycetota</taxon>
        <taxon>Actinomycetes</taxon>
        <taxon>Kitasatosporales</taxon>
        <taxon>Streptomycetaceae</taxon>
        <taxon>Yinghuangia</taxon>
    </lineage>
</organism>
<comment type="caution">
    <text evidence="2">The sequence shown here is derived from an EMBL/GenBank/DDBJ whole genome shotgun (WGS) entry which is preliminary data.</text>
</comment>
<proteinExistence type="predicted"/>
<evidence type="ECO:0000313" key="2">
    <source>
        <dbReference type="EMBL" id="GAA4987262.1"/>
    </source>
</evidence>
<keyword evidence="3" id="KW-1185">Reference proteome</keyword>
<reference evidence="3" key="1">
    <citation type="journal article" date="2019" name="Int. J. Syst. Evol. Microbiol.">
        <title>The Global Catalogue of Microorganisms (GCM) 10K type strain sequencing project: providing services to taxonomists for standard genome sequencing and annotation.</title>
        <authorList>
            <consortium name="The Broad Institute Genomics Platform"/>
            <consortium name="The Broad Institute Genome Sequencing Center for Infectious Disease"/>
            <person name="Wu L."/>
            <person name="Ma J."/>
        </authorList>
    </citation>
    <scope>NUCLEOTIDE SEQUENCE [LARGE SCALE GENOMIC DNA]</scope>
    <source>
        <strain evidence="3">JCM 17986</strain>
    </source>
</reference>
<dbReference type="RefSeq" id="WP_345679587.1">
    <property type="nucleotide sequence ID" value="NZ_BAABHS010000033.1"/>
</dbReference>
<name>A0ABP9I4Y8_9ACTN</name>
<gene>
    <name evidence="2" type="ORF">GCM10023205_67460</name>
</gene>
<evidence type="ECO:0000313" key="3">
    <source>
        <dbReference type="Proteomes" id="UP001500466"/>
    </source>
</evidence>
<dbReference type="EMBL" id="BAABHS010000033">
    <property type="protein sequence ID" value="GAA4987262.1"/>
    <property type="molecule type" value="Genomic_DNA"/>
</dbReference>
<accession>A0ABP9I4Y8</accession>
<evidence type="ECO:0008006" key="4">
    <source>
        <dbReference type="Google" id="ProtNLM"/>
    </source>
</evidence>
<protein>
    <recommendedName>
        <fullName evidence="4">YD repeat-containing protein</fullName>
    </recommendedName>
</protein>
<evidence type="ECO:0000256" key="1">
    <source>
        <dbReference type="SAM" id="MobiDB-lite"/>
    </source>
</evidence>
<dbReference type="Proteomes" id="UP001500466">
    <property type="component" value="Unassembled WGS sequence"/>
</dbReference>
<feature type="region of interest" description="Disordered" evidence="1">
    <location>
        <begin position="1"/>
        <end position="22"/>
    </location>
</feature>